<keyword evidence="10" id="KW-1185">Reference proteome</keyword>
<feature type="domain" description="Helicase C-terminal" evidence="8">
    <location>
        <begin position="533"/>
        <end position="698"/>
    </location>
</feature>
<dbReference type="PROSITE" id="PS51194">
    <property type="entry name" value="HELICASE_CTER"/>
    <property type="match status" value="1"/>
</dbReference>
<dbReference type="GO" id="GO:0016787">
    <property type="term" value="F:hydrolase activity"/>
    <property type="evidence" value="ECO:0007669"/>
    <property type="project" value="UniProtKB-KW"/>
</dbReference>
<dbReference type="OrthoDB" id="9900844at2759"/>
<dbReference type="SUPFAM" id="SSF52540">
    <property type="entry name" value="P-loop containing nucleoside triphosphate hydrolases"/>
    <property type="match status" value="2"/>
</dbReference>
<evidence type="ECO:0000256" key="1">
    <source>
        <dbReference type="ARBA" id="ARBA00004123"/>
    </source>
</evidence>
<dbReference type="InterPro" id="IPR000330">
    <property type="entry name" value="SNF2_N"/>
</dbReference>
<dbReference type="GO" id="GO:0080188">
    <property type="term" value="P:gene silencing by siRNA-directed DNA methylation"/>
    <property type="evidence" value="ECO:0007669"/>
    <property type="project" value="InterPro"/>
</dbReference>
<feature type="compositionally biased region" description="Basic and acidic residues" evidence="7">
    <location>
        <begin position="177"/>
        <end position="198"/>
    </location>
</feature>
<dbReference type="AlphaFoldDB" id="A0A5A7QZ39"/>
<feature type="non-terminal residue" evidence="9">
    <location>
        <position position="744"/>
    </location>
</feature>
<reference evidence="10" key="1">
    <citation type="journal article" date="2019" name="Curr. Biol.">
        <title>Genome Sequence of Striga asiatica Provides Insight into the Evolution of Plant Parasitism.</title>
        <authorList>
            <person name="Yoshida S."/>
            <person name="Kim S."/>
            <person name="Wafula E.K."/>
            <person name="Tanskanen J."/>
            <person name="Kim Y.M."/>
            <person name="Honaas L."/>
            <person name="Yang Z."/>
            <person name="Spallek T."/>
            <person name="Conn C.E."/>
            <person name="Ichihashi Y."/>
            <person name="Cheong K."/>
            <person name="Cui S."/>
            <person name="Der J.P."/>
            <person name="Gundlach H."/>
            <person name="Jiao Y."/>
            <person name="Hori C."/>
            <person name="Ishida J.K."/>
            <person name="Kasahara H."/>
            <person name="Kiba T."/>
            <person name="Kim M.S."/>
            <person name="Koo N."/>
            <person name="Laohavisit A."/>
            <person name="Lee Y.H."/>
            <person name="Lumba S."/>
            <person name="McCourt P."/>
            <person name="Mortimer J.C."/>
            <person name="Mutuku J.M."/>
            <person name="Nomura T."/>
            <person name="Sasaki-Sekimoto Y."/>
            <person name="Seto Y."/>
            <person name="Wang Y."/>
            <person name="Wakatake T."/>
            <person name="Sakakibara H."/>
            <person name="Demura T."/>
            <person name="Yamaguchi S."/>
            <person name="Yoneyama K."/>
            <person name="Manabe R.I."/>
            <person name="Nelson D.C."/>
            <person name="Schulman A.H."/>
            <person name="Timko M.P."/>
            <person name="dePamphilis C.W."/>
            <person name="Choi D."/>
            <person name="Shirasu K."/>
        </authorList>
    </citation>
    <scope>NUCLEOTIDE SEQUENCE [LARGE SCALE GENOMIC DNA]</scope>
    <source>
        <strain evidence="10">cv. UVA1</strain>
    </source>
</reference>
<dbReference type="Gene3D" id="3.40.50.10810">
    <property type="entry name" value="Tandem AAA-ATPase domain"/>
    <property type="match status" value="1"/>
</dbReference>
<proteinExistence type="predicted"/>
<feature type="compositionally biased region" description="Acidic residues" evidence="7">
    <location>
        <begin position="201"/>
        <end position="211"/>
    </location>
</feature>
<dbReference type="PANTHER" id="PTHR45821:SF1">
    <property type="entry name" value="ATP-DEPENDENT HELICASE FAMILY PROTEIN-RELATED"/>
    <property type="match status" value="1"/>
</dbReference>
<gene>
    <name evidence="9" type="ORF">STAS_27634</name>
</gene>
<dbReference type="EMBL" id="BKCP01009181">
    <property type="protein sequence ID" value="GER50338.1"/>
    <property type="molecule type" value="Genomic_DNA"/>
</dbReference>
<dbReference type="InterPro" id="IPR027417">
    <property type="entry name" value="P-loop_NTPase"/>
</dbReference>
<evidence type="ECO:0000256" key="4">
    <source>
        <dbReference type="ARBA" id="ARBA00022806"/>
    </source>
</evidence>
<evidence type="ECO:0000259" key="8">
    <source>
        <dbReference type="PROSITE" id="PS51194"/>
    </source>
</evidence>
<accession>A0A5A7QZ39</accession>
<dbReference type="SMART" id="SM00490">
    <property type="entry name" value="HELICc"/>
    <property type="match status" value="1"/>
</dbReference>
<dbReference type="InterPro" id="IPR049730">
    <property type="entry name" value="SNF2/RAD54-like_C"/>
</dbReference>
<feature type="region of interest" description="Disordered" evidence="7">
    <location>
        <begin position="139"/>
        <end position="219"/>
    </location>
</feature>
<dbReference type="PANTHER" id="PTHR45821">
    <property type="entry name" value="SNF2 DOMAIN-CONTAINING PROTEIN CLASSY 2-RELATED"/>
    <property type="match status" value="1"/>
</dbReference>
<keyword evidence="5" id="KW-0067">ATP-binding</keyword>
<comment type="subcellular location">
    <subcellularLocation>
        <location evidence="1">Nucleus</location>
    </subcellularLocation>
</comment>
<keyword evidence="6" id="KW-0539">Nucleus</keyword>
<evidence type="ECO:0000256" key="2">
    <source>
        <dbReference type="ARBA" id="ARBA00022741"/>
    </source>
</evidence>
<dbReference type="Pfam" id="PF00271">
    <property type="entry name" value="Helicase_C"/>
    <property type="match status" value="1"/>
</dbReference>
<dbReference type="CDD" id="cd18793">
    <property type="entry name" value="SF2_C_SNF"/>
    <property type="match status" value="1"/>
</dbReference>
<feature type="compositionally biased region" description="Basic and acidic residues" evidence="7">
    <location>
        <begin position="151"/>
        <end position="160"/>
    </location>
</feature>
<evidence type="ECO:0000256" key="7">
    <source>
        <dbReference type="SAM" id="MobiDB-lite"/>
    </source>
</evidence>
<evidence type="ECO:0000313" key="9">
    <source>
        <dbReference type="EMBL" id="GER50338.1"/>
    </source>
</evidence>
<dbReference type="GO" id="GO:0004386">
    <property type="term" value="F:helicase activity"/>
    <property type="evidence" value="ECO:0007669"/>
    <property type="project" value="UniProtKB-KW"/>
</dbReference>
<dbReference type="Gene3D" id="3.40.50.300">
    <property type="entry name" value="P-loop containing nucleotide triphosphate hydrolases"/>
    <property type="match status" value="1"/>
</dbReference>
<dbReference type="InterPro" id="IPR001650">
    <property type="entry name" value="Helicase_C-like"/>
</dbReference>
<dbReference type="GO" id="GO:0005634">
    <property type="term" value="C:nucleus"/>
    <property type="evidence" value="ECO:0007669"/>
    <property type="project" value="UniProtKB-SubCell"/>
</dbReference>
<evidence type="ECO:0000313" key="10">
    <source>
        <dbReference type="Proteomes" id="UP000325081"/>
    </source>
</evidence>
<keyword evidence="2" id="KW-0547">Nucleotide-binding</keyword>
<sequence>MDCLYSNNAELWSSCPDLQSTVPKSTEVVTCDVIDLDDDQDDERLALTRFVPTEEQSSLANPVVIIESDDENDGRSESFRSSYQELNLKPTGNTLMGDIAESKLPKLSLYQELHLEKPAGSLLMKDFVDFNAKKLSSYQEPNTKKASVNRIMKDSVERNSGRSKSSQGADQLVAEQTESKRDKGEYVEQTELTRDKGEYVGTDEEDSDDPSDTNSDGLGEIWNDMTFALECSKTADEDPLDEYNAEDEEECEHSFILKDDIGDVCRICGVIKRGIESIIEFNFSKAPKSTRTYRYEGRASRDIDPTNTLPDGVKSSEIDFTASEIHPHPRHRKEMKPHQLEGFNFLVSNLVTENPGGCILAHAPGSGKTFMIISFLQSFMAKYQAARPLVVLPKGIVSTWKKEFARWQVEDIPLYDCYSMKADNRAQQLEVLKEWVKERSILGDSLDELPGLVDFSVYLDLSPSQKSEAKELMRTLSRKFSITSRGSAVYVHPKLKDLAKNSELRDRVDEAKIDEILANINLREGVKLNFYLNLLQLCESSGEKILVFSQYRLPLKFLEMVTAKVKGYSLGKEMFTITGDSHCDSRESSVESFNESPEARVLFGSIKACGEGISLVGASRIIILDVHLNPSVTRQAIGRAFRPGQVRKVYTYRLIAAGSPEEEDHETCFRKELIPKMWFEWDESRGNQKFDMETVDVNDCGDMFLETARLKENVVALKRSGLSCALAVESLETCNIAKVMGFSF</sequence>
<dbReference type="InterPro" id="IPR038718">
    <property type="entry name" value="SNF2-like_sf"/>
</dbReference>
<evidence type="ECO:0000256" key="5">
    <source>
        <dbReference type="ARBA" id="ARBA00022840"/>
    </source>
</evidence>
<dbReference type="Pfam" id="PF00176">
    <property type="entry name" value="SNF2-rel_dom"/>
    <property type="match status" value="1"/>
</dbReference>
<comment type="caution">
    <text evidence="9">The sequence shown here is derived from an EMBL/GenBank/DDBJ whole genome shotgun (WGS) entry which is preliminary data.</text>
</comment>
<keyword evidence="3" id="KW-0378">Hydrolase</keyword>
<evidence type="ECO:0000256" key="3">
    <source>
        <dbReference type="ARBA" id="ARBA00022801"/>
    </source>
</evidence>
<name>A0A5A7QZ39_STRAF</name>
<dbReference type="Proteomes" id="UP000325081">
    <property type="component" value="Unassembled WGS sequence"/>
</dbReference>
<organism evidence="9 10">
    <name type="scientific">Striga asiatica</name>
    <name type="common">Asiatic witchweed</name>
    <name type="synonym">Buchnera asiatica</name>
    <dbReference type="NCBI Taxonomy" id="4170"/>
    <lineage>
        <taxon>Eukaryota</taxon>
        <taxon>Viridiplantae</taxon>
        <taxon>Streptophyta</taxon>
        <taxon>Embryophyta</taxon>
        <taxon>Tracheophyta</taxon>
        <taxon>Spermatophyta</taxon>
        <taxon>Magnoliopsida</taxon>
        <taxon>eudicotyledons</taxon>
        <taxon>Gunneridae</taxon>
        <taxon>Pentapetalae</taxon>
        <taxon>asterids</taxon>
        <taxon>lamiids</taxon>
        <taxon>Lamiales</taxon>
        <taxon>Orobanchaceae</taxon>
        <taxon>Buchnereae</taxon>
        <taxon>Striga</taxon>
    </lineage>
</organism>
<keyword evidence="4" id="KW-0347">Helicase</keyword>
<dbReference type="GO" id="GO:0005524">
    <property type="term" value="F:ATP binding"/>
    <property type="evidence" value="ECO:0007669"/>
    <property type="project" value="UniProtKB-KW"/>
</dbReference>
<evidence type="ECO:0000256" key="6">
    <source>
        <dbReference type="ARBA" id="ARBA00023242"/>
    </source>
</evidence>
<protein>
    <submittedName>
        <fullName evidence="9">SNF2 domain-containing protein</fullName>
    </submittedName>
</protein>
<dbReference type="InterPro" id="IPR044567">
    <property type="entry name" value="CLSY/DRD1"/>
</dbReference>